<dbReference type="InterPro" id="IPR001254">
    <property type="entry name" value="Trypsin_dom"/>
</dbReference>
<dbReference type="PANTHER" id="PTHR24276:SF91">
    <property type="entry name" value="AT26814P-RELATED"/>
    <property type="match status" value="1"/>
</dbReference>
<feature type="domain" description="Peptidase S1" evidence="4">
    <location>
        <begin position="10"/>
        <end position="273"/>
    </location>
</feature>
<dbReference type="PROSITE" id="PS50240">
    <property type="entry name" value="TRYPSIN_DOM"/>
    <property type="match status" value="1"/>
</dbReference>
<dbReference type="Gene3D" id="2.40.10.10">
    <property type="entry name" value="Trypsin-like serine proteases"/>
    <property type="match status" value="1"/>
</dbReference>
<dbReference type="InterPro" id="IPR018114">
    <property type="entry name" value="TRYPSIN_HIS"/>
</dbReference>
<keyword evidence="3" id="KW-1015">Disulfide bond</keyword>
<dbReference type="InterPro" id="IPR009003">
    <property type="entry name" value="Peptidase_S1_PA"/>
</dbReference>
<dbReference type="InterPro" id="IPR050430">
    <property type="entry name" value="Peptidase_S1"/>
</dbReference>
<evidence type="ECO:0000259" key="4">
    <source>
        <dbReference type="PROSITE" id="PS50240"/>
    </source>
</evidence>
<dbReference type="SUPFAM" id="SSF50494">
    <property type="entry name" value="Trypsin-like serine proteases"/>
    <property type="match status" value="1"/>
</dbReference>
<comment type="caution">
    <text evidence="5">The sequence shown here is derived from an EMBL/GenBank/DDBJ whole genome shotgun (WGS) entry which is preliminary data.</text>
</comment>
<dbReference type="AlphaFoldDB" id="A0ABD3N4L5"/>
<keyword evidence="2" id="KW-0843">Virulence</keyword>
<dbReference type="Pfam" id="PF00089">
    <property type="entry name" value="Trypsin"/>
    <property type="match status" value="1"/>
</dbReference>
<dbReference type="Proteomes" id="UP001530315">
    <property type="component" value="Unassembled WGS sequence"/>
</dbReference>
<protein>
    <recommendedName>
        <fullName evidence="4">Peptidase S1 domain-containing protein</fullName>
    </recommendedName>
</protein>
<evidence type="ECO:0000256" key="1">
    <source>
        <dbReference type="ARBA" id="ARBA00007664"/>
    </source>
</evidence>
<dbReference type="EMBL" id="JALLAZ020001655">
    <property type="protein sequence ID" value="KAL3769507.1"/>
    <property type="molecule type" value="Genomic_DNA"/>
</dbReference>
<evidence type="ECO:0000313" key="6">
    <source>
        <dbReference type="Proteomes" id="UP001530315"/>
    </source>
</evidence>
<gene>
    <name evidence="5" type="ORF">ACHAW5_001240</name>
</gene>
<accession>A0ABD3N4L5</accession>
<comment type="similarity">
    <text evidence="1">Belongs to the peptidase S1 family.</text>
</comment>
<dbReference type="InterPro" id="IPR001314">
    <property type="entry name" value="Peptidase_S1A"/>
</dbReference>
<dbReference type="PRINTS" id="PR00722">
    <property type="entry name" value="CHYMOTRYPSIN"/>
</dbReference>
<dbReference type="CDD" id="cd00190">
    <property type="entry name" value="Tryp_SPc"/>
    <property type="match status" value="1"/>
</dbReference>
<proteinExistence type="inferred from homology"/>
<evidence type="ECO:0000256" key="2">
    <source>
        <dbReference type="ARBA" id="ARBA00023026"/>
    </source>
</evidence>
<dbReference type="InterPro" id="IPR043504">
    <property type="entry name" value="Peptidase_S1_PA_chymotrypsin"/>
</dbReference>
<dbReference type="PANTHER" id="PTHR24276">
    <property type="entry name" value="POLYSERASE-RELATED"/>
    <property type="match status" value="1"/>
</dbReference>
<name>A0ABD3N4L5_9STRA</name>
<organism evidence="5 6">
    <name type="scientific">Stephanodiscus triporus</name>
    <dbReference type="NCBI Taxonomy" id="2934178"/>
    <lineage>
        <taxon>Eukaryota</taxon>
        <taxon>Sar</taxon>
        <taxon>Stramenopiles</taxon>
        <taxon>Ochrophyta</taxon>
        <taxon>Bacillariophyta</taxon>
        <taxon>Coscinodiscophyceae</taxon>
        <taxon>Thalassiosirophycidae</taxon>
        <taxon>Stephanodiscales</taxon>
        <taxon>Stephanodiscaceae</taxon>
        <taxon>Stephanodiscus</taxon>
    </lineage>
</organism>
<keyword evidence="6" id="KW-1185">Reference proteome</keyword>
<dbReference type="PROSITE" id="PS00134">
    <property type="entry name" value="TRYPSIN_HIS"/>
    <property type="match status" value="1"/>
</dbReference>
<evidence type="ECO:0000313" key="5">
    <source>
        <dbReference type="EMBL" id="KAL3769507.1"/>
    </source>
</evidence>
<reference evidence="5 6" key="1">
    <citation type="submission" date="2024-10" db="EMBL/GenBank/DDBJ databases">
        <title>Updated reference genomes for cyclostephanoid diatoms.</title>
        <authorList>
            <person name="Roberts W.R."/>
            <person name="Alverson A.J."/>
        </authorList>
    </citation>
    <scope>NUCLEOTIDE SEQUENCE [LARGE SCALE GENOMIC DNA]</scope>
    <source>
        <strain evidence="5 6">AJA276-08</strain>
    </source>
</reference>
<sequence length="349" mass="39568">MTEQHHRSAIINGVKAPVHRYPYFVLLNNGDCGGSLIAPDIVLTAGHCLPDRTISRHYKHKVDLAWVQVGIIARDETDDDYYFDRPDSSEEDFVVLRAIRHQKFRRYGDDEFSYDYSIVQLNGTSTLQYVSLLRDESLLNETTHPYLTAMGLGWTQPDRPSKANWLQYVNLTWVNNEVCEEASYNEESYYGRIDHSHLCTFEPGKDSCNYDSGSPIILTTTPTTDDCSDGASSGSKDFLVAQVSWGKECADENFPAVNSRLSAVLDWIDEIVCEWSVDPPADFGCSPTTTTNNVTYAPIKITNEEPWHFPVDSVDSAYVVLVFLFVACGACLHWKRRQHHDYEAIIEIK</sequence>
<dbReference type="SMART" id="SM00020">
    <property type="entry name" value="Tryp_SPc"/>
    <property type="match status" value="1"/>
</dbReference>
<evidence type="ECO:0000256" key="3">
    <source>
        <dbReference type="ARBA" id="ARBA00023157"/>
    </source>
</evidence>